<dbReference type="RefSeq" id="WP_274270303.1">
    <property type="nucleotide sequence ID" value="NZ_JAOSLC020000003.1"/>
</dbReference>
<comment type="caution">
    <text evidence="2">The sequence shown here is derived from an EMBL/GenBank/DDBJ whole genome shotgun (WGS) entry which is preliminary data.</text>
</comment>
<evidence type="ECO:0000313" key="2">
    <source>
        <dbReference type="EMBL" id="MDD7914241.1"/>
    </source>
</evidence>
<reference evidence="2" key="1">
    <citation type="submission" date="2023-02" db="EMBL/GenBank/DDBJ databases">
        <title>Polaribacter ponticola sp. nov., isolated from seawater.</title>
        <authorList>
            <person name="Baek J.H."/>
            <person name="Kim J.M."/>
            <person name="Choi D.G."/>
            <person name="Jeon C.O."/>
        </authorList>
    </citation>
    <scope>NUCLEOTIDE SEQUENCE</scope>
    <source>
        <strain evidence="2">MSW5</strain>
    </source>
</reference>
<dbReference type="InterPro" id="IPR000073">
    <property type="entry name" value="AB_hydrolase_1"/>
</dbReference>
<protein>
    <submittedName>
        <fullName evidence="2">Alpha/beta hydrolase</fullName>
    </submittedName>
</protein>
<dbReference type="GO" id="GO:0016787">
    <property type="term" value="F:hydrolase activity"/>
    <property type="evidence" value="ECO:0007669"/>
    <property type="project" value="UniProtKB-KW"/>
</dbReference>
<keyword evidence="2" id="KW-0378">Hydrolase</keyword>
<accession>A0ABT5S810</accession>
<dbReference type="Gene3D" id="3.40.50.1820">
    <property type="entry name" value="alpha/beta hydrolase"/>
    <property type="match status" value="1"/>
</dbReference>
<dbReference type="InterPro" id="IPR029058">
    <property type="entry name" value="AB_hydrolase_fold"/>
</dbReference>
<dbReference type="EMBL" id="JAOSLC020000003">
    <property type="protein sequence ID" value="MDD7914241.1"/>
    <property type="molecule type" value="Genomic_DNA"/>
</dbReference>
<sequence length="215" mass="24148">MQFFSKNKLFPTSLKIPRFVKWFIQIIHFFSTRLTLFITSKIFATPPRFTTPKAEKGMENSSQAKTLMVKAINKEVHVLTYGYSDKKVLLCHGWAGRSTQLYMIANKLLENGYMVVSFDGPAHGKSTGKETNLIGFIETIKKINEEFGPFEAAVGHSFGAMAVINTQAEKEIFKCIVTVGSGDKISDVLINFSNNLGLKNKFGKRIIDFFEKNGT</sequence>
<evidence type="ECO:0000259" key="1">
    <source>
        <dbReference type="Pfam" id="PF00561"/>
    </source>
</evidence>
<evidence type="ECO:0000313" key="3">
    <source>
        <dbReference type="Proteomes" id="UP001151478"/>
    </source>
</evidence>
<organism evidence="2 3">
    <name type="scientific">Polaribacter ponticola</name>
    <dbReference type="NCBI Taxonomy" id="2978475"/>
    <lineage>
        <taxon>Bacteria</taxon>
        <taxon>Pseudomonadati</taxon>
        <taxon>Bacteroidota</taxon>
        <taxon>Flavobacteriia</taxon>
        <taxon>Flavobacteriales</taxon>
        <taxon>Flavobacteriaceae</taxon>
    </lineage>
</organism>
<proteinExistence type="predicted"/>
<gene>
    <name evidence="2" type="ORF">N5A56_007320</name>
</gene>
<keyword evidence="3" id="KW-1185">Reference proteome</keyword>
<dbReference type="SUPFAM" id="SSF53474">
    <property type="entry name" value="alpha/beta-Hydrolases"/>
    <property type="match status" value="1"/>
</dbReference>
<dbReference type="Pfam" id="PF00561">
    <property type="entry name" value="Abhydrolase_1"/>
    <property type="match status" value="1"/>
</dbReference>
<name>A0ABT5S810_9FLAO</name>
<feature type="domain" description="AB hydrolase-1" evidence="1">
    <location>
        <begin position="88"/>
        <end position="185"/>
    </location>
</feature>
<dbReference type="Proteomes" id="UP001151478">
    <property type="component" value="Unassembled WGS sequence"/>
</dbReference>